<dbReference type="SUPFAM" id="SSF48013">
    <property type="entry name" value="NusB-like"/>
    <property type="match status" value="1"/>
</dbReference>
<comment type="function">
    <text evidence="6">Involved in transcription antitermination. Required for transcription of ribosomal RNA (rRNA) genes. Binds specifically to the boxA antiterminator sequence of the ribosomal RNA (rrn) operons.</text>
</comment>
<evidence type="ECO:0000256" key="4">
    <source>
        <dbReference type="ARBA" id="ARBA00023015"/>
    </source>
</evidence>
<accession>C0W1L8</accession>
<evidence type="ECO:0000256" key="5">
    <source>
        <dbReference type="ARBA" id="ARBA00023163"/>
    </source>
</evidence>
<feature type="domain" description="NusB/RsmB/TIM44" evidence="7">
    <location>
        <begin position="11"/>
        <end position="141"/>
    </location>
</feature>
<keyword evidence="3 6" id="KW-0694">RNA-binding</keyword>
<dbReference type="eggNOG" id="COG0781">
    <property type="taxonomic scope" value="Bacteria"/>
</dbReference>
<dbReference type="Gene3D" id="1.10.940.10">
    <property type="entry name" value="NusB-like"/>
    <property type="match status" value="1"/>
</dbReference>
<keyword evidence="4 6" id="KW-0805">Transcription regulation</keyword>
<dbReference type="GO" id="GO:0003723">
    <property type="term" value="F:RNA binding"/>
    <property type="evidence" value="ECO:0007669"/>
    <property type="project" value="UniProtKB-UniRule"/>
</dbReference>
<dbReference type="HOGENOM" id="CLU_087843_2_2_11"/>
<protein>
    <recommendedName>
        <fullName evidence="6">Transcription antitermination protein NusB</fullName>
    </recommendedName>
    <alternativeName>
        <fullName evidence="6">Antitermination factor NusB</fullName>
    </alternativeName>
</protein>
<dbReference type="GO" id="GO:0031564">
    <property type="term" value="P:transcription antitermination"/>
    <property type="evidence" value="ECO:0007669"/>
    <property type="project" value="UniProtKB-KW"/>
</dbReference>
<sequence length="180" mass="20244">MNNRGFSSRTRARKRAIDTIFEADQRGRAESAAGINLMLEERKEITAAQTPLPEYSIEIIEGVRDHLIEIDDLLDTHTTGRTFSRLPAVDRAILRVATWEIIWNETVPDITAIDEAVRITRKISTDDSPALVNAILDAVRRDSKNVRDTDAAVEAAFAEEDEEDFIDLDEMLSECDTPQS</sequence>
<dbReference type="PANTHER" id="PTHR11078:SF3">
    <property type="entry name" value="ANTITERMINATION NUSB DOMAIN-CONTAINING PROTEIN"/>
    <property type="match status" value="1"/>
</dbReference>
<dbReference type="OrthoDB" id="3528057at2"/>
<keyword evidence="9" id="KW-1185">Reference proteome</keyword>
<gene>
    <name evidence="6 8" type="primary">nusB</name>
    <name evidence="8" type="ORF">HMPREF0044_1308</name>
</gene>
<evidence type="ECO:0000256" key="2">
    <source>
        <dbReference type="ARBA" id="ARBA00022814"/>
    </source>
</evidence>
<evidence type="ECO:0000313" key="9">
    <source>
        <dbReference type="Proteomes" id="UP000010301"/>
    </source>
</evidence>
<organism evidence="8 9">
    <name type="scientific">Gleimia coleocanis DSM 15436</name>
    <dbReference type="NCBI Taxonomy" id="525245"/>
    <lineage>
        <taxon>Bacteria</taxon>
        <taxon>Bacillati</taxon>
        <taxon>Actinomycetota</taxon>
        <taxon>Actinomycetes</taxon>
        <taxon>Actinomycetales</taxon>
        <taxon>Actinomycetaceae</taxon>
        <taxon>Gleimia</taxon>
    </lineage>
</organism>
<proteinExistence type="inferred from homology"/>
<dbReference type="AlphaFoldDB" id="C0W1L8"/>
<dbReference type="InterPro" id="IPR006027">
    <property type="entry name" value="NusB_RsmB_TIM44"/>
</dbReference>
<dbReference type="InterPro" id="IPR011605">
    <property type="entry name" value="NusB_fam"/>
</dbReference>
<dbReference type="Pfam" id="PF01029">
    <property type="entry name" value="NusB"/>
    <property type="match status" value="1"/>
</dbReference>
<dbReference type="GO" id="GO:0006353">
    <property type="term" value="P:DNA-templated transcription termination"/>
    <property type="evidence" value="ECO:0007669"/>
    <property type="project" value="UniProtKB-UniRule"/>
</dbReference>
<dbReference type="STRING" id="525245.HMPREF0044_1308"/>
<dbReference type="HAMAP" id="MF_00073">
    <property type="entry name" value="NusB"/>
    <property type="match status" value="1"/>
</dbReference>
<dbReference type="Proteomes" id="UP000010301">
    <property type="component" value="Unassembled WGS sequence"/>
</dbReference>
<reference evidence="8 9" key="1">
    <citation type="submission" date="2009-01" db="EMBL/GenBank/DDBJ databases">
        <authorList>
            <person name="Qin X."/>
            <person name="Bachman B."/>
            <person name="Battles P."/>
            <person name="Bell A."/>
            <person name="Bess C."/>
            <person name="Bickham C."/>
            <person name="Chaboub L."/>
            <person name="Chen D."/>
            <person name="Coyle M."/>
            <person name="Deiros D.R."/>
            <person name="Dinh H."/>
            <person name="Forbes L."/>
            <person name="Fowler G."/>
            <person name="Francisco L."/>
            <person name="Fu Q."/>
            <person name="Gubbala S."/>
            <person name="Hale W."/>
            <person name="Han Y."/>
            <person name="Hemphill L."/>
            <person name="Highlander S.K."/>
            <person name="Hirani K."/>
            <person name="Hogues M."/>
            <person name="Jackson L."/>
            <person name="Jakkamsetti A."/>
            <person name="Javaid M."/>
            <person name="Jiang H."/>
            <person name="Korchina V."/>
            <person name="Kovar C."/>
            <person name="Lara F."/>
            <person name="Lee S."/>
            <person name="Mata R."/>
            <person name="Mathew T."/>
            <person name="Moen C."/>
            <person name="Morales K."/>
            <person name="Munidasa M."/>
            <person name="Nazareth L."/>
            <person name="Ngo R."/>
            <person name="Nguyen L."/>
            <person name="Okwuonu G."/>
            <person name="Ongeri F."/>
            <person name="Patil S."/>
            <person name="Petrosino J."/>
            <person name="Pham C."/>
            <person name="Pham P."/>
            <person name="Pu L.-L."/>
            <person name="Puazo M."/>
            <person name="Raj R."/>
            <person name="Reid J."/>
            <person name="Rouhana J."/>
            <person name="Saada N."/>
            <person name="Shang Y."/>
            <person name="Simmons D."/>
            <person name="Thornton R."/>
            <person name="Warren J."/>
            <person name="Weissenberger G."/>
            <person name="Zhang J."/>
            <person name="Zhang L."/>
            <person name="Zhou C."/>
            <person name="Zhu D."/>
            <person name="Muzny D."/>
            <person name="Worley K."/>
            <person name="Gibbs R."/>
        </authorList>
    </citation>
    <scope>NUCLEOTIDE SEQUENCE [LARGE SCALE GENOMIC DNA]</scope>
    <source>
        <strain evidence="8 9">DSM 15436</strain>
    </source>
</reference>
<evidence type="ECO:0000256" key="1">
    <source>
        <dbReference type="ARBA" id="ARBA00005952"/>
    </source>
</evidence>
<comment type="caution">
    <text evidence="8">The sequence shown here is derived from an EMBL/GenBank/DDBJ whole genome shotgun (WGS) entry which is preliminary data.</text>
</comment>
<name>C0W1L8_9ACTO</name>
<comment type="similarity">
    <text evidence="1 6">Belongs to the NusB family.</text>
</comment>
<evidence type="ECO:0000256" key="6">
    <source>
        <dbReference type="HAMAP-Rule" id="MF_00073"/>
    </source>
</evidence>
<dbReference type="EMBL" id="ACFG01000034">
    <property type="protein sequence ID" value="EEH63384.1"/>
    <property type="molecule type" value="Genomic_DNA"/>
</dbReference>
<keyword evidence="5 6" id="KW-0804">Transcription</keyword>
<dbReference type="GO" id="GO:0005829">
    <property type="term" value="C:cytosol"/>
    <property type="evidence" value="ECO:0007669"/>
    <property type="project" value="TreeGrafter"/>
</dbReference>
<dbReference type="RefSeq" id="WP_006546166.1">
    <property type="nucleotide sequence ID" value="NZ_DS999540.1"/>
</dbReference>
<dbReference type="InterPro" id="IPR035926">
    <property type="entry name" value="NusB-like_sf"/>
</dbReference>
<evidence type="ECO:0000256" key="3">
    <source>
        <dbReference type="ARBA" id="ARBA00022884"/>
    </source>
</evidence>
<keyword evidence="2 6" id="KW-0889">Transcription antitermination</keyword>
<evidence type="ECO:0000259" key="7">
    <source>
        <dbReference type="Pfam" id="PF01029"/>
    </source>
</evidence>
<dbReference type="PANTHER" id="PTHR11078">
    <property type="entry name" value="N UTILIZATION SUBSTANCE PROTEIN B-RELATED"/>
    <property type="match status" value="1"/>
</dbReference>
<evidence type="ECO:0000313" key="8">
    <source>
        <dbReference type="EMBL" id="EEH63384.1"/>
    </source>
</evidence>
<dbReference type="NCBIfam" id="TIGR01951">
    <property type="entry name" value="nusB"/>
    <property type="match status" value="1"/>
</dbReference>